<feature type="compositionally biased region" description="Basic residues" evidence="1">
    <location>
        <begin position="235"/>
        <end position="246"/>
    </location>
</feature>
<feature type="compositionally biased region" description="Low complexity" evidence="1">
    <location>
        <begin position="271"/>
        <end position="280"/>
    </location>
</feature>
<keyword evidence="3" id="KW-1185">Reference proteome</keyword>
<evidence type="ECO:0000313" key="3">
    <source>
        <dbReference type="Proteomes" id="UP000250235"/>
    </source>
</evidence>
<evidence type="ECO:0000256" key="1">
    <source>
        <dbReference type="SAM" id="MobiDB-lite"/>
    </source>
</evidence>
<dbReference type="AlphaFoldDB" id="A0A2Z7C1K3"/>
<dbReference type="Proteomes" id="UP000250235">
    <property type="component" value="Unassembled WGS sequence"/>
</dbReference>
<feature type="region of interest" description="Disordered" evidence="1">
    <location>
        <begin position="1"/>
        <end position="21"/>
    </location>
</feature>
<feature type="region of interest" description="Disordered" evidence="1">
    <location>
        <begin position="232"/>
        <end position="291"/>
    </location>
</feature>
<sequence>MKSRCLPPSPLYTRRLAPPPPRVAGIRSGQFDEENPFVHNSSVLLVQADEGVSVLVVDRIGDIYRSLPRRVDVILTTVGARHKCQQDASTQLSDRYLDVDSKGYAISLWFIFSSWVSTSEASVFSSWLSTSEASIFSSWVSTSEEFPASKILTDKTIHRYITVNDKIEVEDVSQVKKTPVKRAVSRKRPAVVDKPVVKKKRTCVGKVSAVTASPSLEAVPIQTVAPISTIPPSAPKRKIQKRKRRLALGSADESVMPRIIKKRISREERTSGGATTGSGRYYLDARSAARR</sequence>
<reference evidence="2 3" key="1">
    <citation type="journal article" date="2015" name="Proc. Natl. Acad. Sci. U.S.A.">
        <title>The resurrection genome of Boea hygrometrica: A blueprint for survival of dehydration.</title>
        <authorList>
            <person name="Xiao L."/>
            <person name="Yang G."/>
            <person name="Zhang L."/>
            <person name="Yang X."/>
            <person name="Zhao S."/>
            <person name="Ji Z."/>
            <person name="Zhou Q."/>
            <person name="Hu M."/>
            <person name="Wang Y."/>
            <person name="Chen M."/>
            <person name="Xu Y."/>
            <person name="Jin H."/>
            <person name="Xiao X."/>
            <person name="Hu G."/>
            <person name="Bao F."/>
            <person name="Hu Y."/>
            <person name="Wan P."/>
            <person name="Li L."/>
            <person name="Deng X."/>
            <person name="Kuang T."/>
            <person name="Xiang C."/>
            <person name="Zhu J.K."/>
            <person name="Oliver M.J."/>
            <person name="He Y."/>
        </authorList>
    </citation>
    <scope>NUCLEOTIDE SEQUENCE [LARGE SCALE GENOMIC DNA]</scope>
    <source>
        <strain evidence="3">cv. XS01</strain>
    </source>
</reference>
<name>A0A2Z7C1K3_9LAMI</name>
<gene>
    <name evidence="2" type="ORF">F511_19642</name>
</gene>
<organism evidence="2 3">
    <name type="scientific">Dorcoceras hygrometricum</name>
    <dbReference type="NCBI Taxonomy" id="472368"/>
    <lineage>
        <taxon>Eukaryota</taxon>
        <taxon>Viridiplantae</taxon>
        <taxon>Streptophyta</taxon>
        <taxon>Embryophyta</taxon>
        <taxon>Tracheophyta</taxon>
        <taxon>Spermatophyta</taxon>
        <taxon>Magnoliopsida</taxon>
        <taxon>eudicotyledons</taxon>
        <taxon>Gunneridae</taxon>
        <taxon>Pentapetalae</taxon>
        <taxon>asterids</taxon>
        <taxon>lamiids</taxon>
        <taxon>Lamiales</taxon>
        <taxon>Gesneriaceae</taxon>
        <taxon>Didymocarpoideae</taxon>
        <taxon>Trichosporeae</taxon>
        <taxon>Loxocarpinae</taxon>
        <taxon>Dorcoceras</taxon>
    </lineage>
</organism>
<dbReference type="EMBL" id="KQ999861">
    <property type="protein sequence ID" value="KZV40815.1"/>
    <property type="molecule type" value="Genomic_DNA"/>
</dbReference>
<proteinExistence type="predicted"/>
<accession>A0A2Z7C1K3</accession>
<evidence type="ECO:0000313" key="2">
    <source>
        <dbReference type="EMBL" id="KZV40815.1"/>
    </source>
</evidence>
<protein>
    <submittedName>
        <fullName evidence="2">Uncharacterized protein</fullName>
    </submittedName>
</protein>